<dbReference type="PROSITE" id="PS50983">
    <property type="entry name" value="FE_B12_PBP"/>
    <property type="match status" value="1"/>
</dbReference>
<dbReference type="SUPFAM" id="SSF53807">
    <property type="entry name" value="Helical backbone' metal receptor"/>
    <property type="match status" value="1"/>
</dbReference>
<dbReference type="GO" id="GO:0030288">
    <property type="term" value="C:outer membrane-bounded periplasmic space"/>
    <property type="evidence" value="ECO:0007669"/>
    <property type="project" value="TreeGrafter"/>
</dbReference>
<dbReference type="PANTHER" id="PTHR30532">
    <property type="entry name" value="IRON III DICITRATE-BINDING PERIPLASMIC PROTEIN"/>
    <property type="match status" value="1"/>
</dbReference>
<dbReference type="Gene3D" id="3.40.50.1980">
    <property type="entry name" value="Nitrogenase molybdenum iron protein domain"/>
    <property type="match status" value="2"/>
</dbReference>
<dbReference type="EMBL" id="RSCL01000005">
    <property type="protein sequence ID" value="RUT07366.1"/>
    <property type="molecule type" value="Genomic_DNA"/>
</dbReference>
<evidence type="ECO:0000256" key="1">
    <source>
        <dbReference type="ARBA" id="ARBA00004196"/>
    </source>
</evidence>
<evidence type="ECO:0000256" key="2">
    <source>
        <dbReference type="ARBA" id="ARBA00008814"/>
    </source>
</evidence>
<keyword evidence="3" id="KW-0813">Transport</keyword>
<keyword evidence="4" id="KW-0732">Signal</keyword>
<dbReference type="GO" id="GO:1901678">
    <property type="term" value="P:iron coordination entity transport"/>
    <property type="evidence" value="ECO:0007669"/>
    <property type="project" value="UniProtKB-ARBA"/>
</dbReference>
<comment type="similarity">
    <text evidence="2">Belongs to the bacterial solute-binding protein 8 family.</text>
</comment>
<dbReference type="Pfam" id="PF01497">
    <property type="entry name" value="Peripla_BP_2"/>
    <property type="match status" value="1"/>
</dbReference>
<gene>
    <name evidence="6" type="ORF">DSM106972_026270</name>
</gene>
<evidence type="ECO:0000259" key="5">
    <source>
        <dbReference type="PROSITE" id="PS50983"/>
    </source>
</evidence>
<name>A0A3S1CHG7_9CYAN</name>
<evidence type="ECO:0000256" key="4">
    <source>
        <dbReference type="ARBA" id="ARBA00022729"/>
    </source>
</evidence>
<evidence type="ECO:0000313" key="7">
    <source>
        <dbReference type="Proteomes" id="UP000271624"/>
    </source>
</evidence>
<dbReference type="InterPro" id="IPR051313">
    <property type="entry name" value="Bact_iron-sidero_bind"/>
</dbReference>
<dbReference type="InterPro" id="IPR002491">
    <property type="entry name" value="ABC_transptr_periplasmic_BD"/>
</dbReference>
<organism evidence="6 7">
    <name type="scientific">Dulcicalothrix desertica PCC 7102</name>
    <dbReference type="NCBI Taxonomy" id="232991"/>
    <lineage>
        <taxon>Bacteria</taxon>
        <taxon>Bacillati</taxon>
        <taxon>Cyanobacteriota</taxon>
        <taxon>Cyanophyceae</taxon>
        <taxon>Nostocales</taxon>
        <taxon>Calotrichaceae</taxon>
        <taxon>Dulcicalothrix</taxon>
    </lineage>
</organism>
<accession>A0A3S1CHG7</accession>
<comment type="subcellular location">
    <subcellularLocation>
        <location evidence="1">Cell envelope</location>
    </subcellularLocation>
</comment>
<evidence type="ECO:0000313" key="6">
    <source>
        <dbReference type="EMBL" id="RUT07366.1"/>
    </source>
</evidence>
<evidence type="ECO:0000256" key="3">
    <source>
        <dbReference type="ARBA" id="ARBA00022448"/>
    </source>
</evidence>
<reference evidence="6" key="2">
    <citation type="journal article" date="2019" name="Genome Biol. Evol.">
        <title>Day and night: Metabolic profiles and evolutionary relationships of six axenic non-marine cyanobacteria.</title>
        <authorList>
            <person name="Will S.E."/>
            <person name="Henke P."/>
            <person name="Boedeker C."/>
            <person name="Huang S."/>
            <person name="Brinkmann H."/>
            <person name="Rohde M."/>
            <person name="Jarek M."/>
            <person name="Friedl T."/>
            <person name="Seufert S."/>
            <person name="Schumacher M."/>
            <person name="Overmann J."/>
            <person name="Neumann-Schaal M."/>
            <person name="Petersen J."/>
        </authorList>
    </citation>
    <scope>NUCLEOTIDE SEQUENCE [LARGE SCALE GENOMIC DNA]</scope>
    <source>
        <strain evidence="6">PCC 7102</strain>
    </source>
</reference>
<dbReference type="Proteomes" id="UP000271624">
    <property type="component" value="Unassembled WGS sequence"/>
</dbReference>
<comment type="caution">
    <text evidence="6">The sequence shown here is derived from an EMBL/GenBank/DDBJ whole genome shotgun (WGS) entry which is preliminary data.</text>
</comment>
<dbReference type="RefSeq" id="WP_233787180.1">
    <property type="nucleotide sequence ID" value="NZ_RSCL01000005.1"/>
</dbReference>
<keyword evidence="7" id="KW-1185">Reference proteome</keyword>
<reference evidence="6" key="1">
    <citation type="submission" date="2018-12" db="EMBL/GenBank/DDBJ databases">
        <authorList>
            <person name="Will S."/>
            <person name="Neumann-Schaal M."/>
            <person name="Henke P."/>
        </authorList>
    </citation>
    <scope>NUCLEOTIDE SEQUENCE</scope>
    <source>
        <strain evidence="6">PCC 7102</strain>
    </source>
</reference>
<proteinExistence type="inferred from homology"/>
<sequence length="296" mass="33362">MTINKHIQKAPFFASECKTIKHQLGEACVPRNPQRIIVTDESILDAVVGLGFKPIAAAESNALGNRGRQFGNKIDGIISIGKESLLNLERIVKLQPDLILGFEINENDYEILSKIAPTVSIEFNEIAWKEALQRIGDILNKSTVSKQLLNEYQQRVEKLRLAILQNNNKQKVSISRFYSGWNLTQFQNQFSFPVRILEEVGLSIPEAQQKLSNSSQSYISVGIESLNLLDADVMFVALDPGSAKNFQKYSSHQFWQMLNVIKNNRVYTVDSGYWIVGNILSANAILDDLSQYLLSR</sequence>
<dbReference type="PANTHER" id="PTHR30532:SF1">
    <property type="entry name" value="IRON(3+)-HYDROXAMATE-BINDING PROTEIN FHUD"/>
    <property type="match status" value="1"/>
</dbReference>
<dbReference type="CDD" id="cd01146">
    <property type="entry name" value="FhuD"/>
    <property type="match status" value="1"/>
</dbReference>
<dbReference type="AlphaFoldDB" id="A0A3S1CHG7"/>
<feature type="domain" description="Fe/B12 periplasmic-binding" evidence="5">
    <location>
        <begin position="35"/>
        <end position="296"/>
    </location>
</feature>
<protein>
    <submittedName>
        <fullName evidence="6">ABC transporter periplasmic component</fullName>
    </submittedName>
</protein>